<dbReference type="SMART" id="SM00066">
    <property type="entry name" value="GAL4"/>
    <property type="match status" value="1"/>
</dbReference>
<dbReference type="GO" id="GO:0003677">
    <property type="term" value="F:DNA binding"/>
    <property type="evidence" value="ECO:0007669"/>
    <property type="project" value="InterPro"/>
</dbReference>
<dbReference type="GO" id="GO:0008270">
    <property type="term" value="F:zinc ion binding"/>
    <property type="evidence" value="ECO:0007669"/>
    <property type="project" value="InterPro"/>
</dbReference>
<name>A0A8H7F7T3_AGABI</name>
<feature type="domain" description="Zn(2)-C6 fungal-type" evidence="7">
    <location>
        <begin position="27"/>
        <end position="59"/>
    </location>
</feature>
<comment type="caution">
    <text evidence="8">The sequence shown here is derived from an EMBL/GenBank/DDBJ whole genome shotgun (WGS) entry which is preliminary data.</text>
</comment>
<dbReference type="SUPFAM" id="SSF57701">
    <property type="entry name" value="Zn2/Cys6 DNA-binding domain"/>
    <property type="match status" value="1"/>
</dbReference>
<dbReference type="Gene3D" id="4.10.240.10">
    <property type="entry name" value="Zn(2)-C6 fungal-type DNA-binding domain"/>
    <property type="match status" value="1"/>
</dbReference>
<dbReference type="GO" id="GO:0000981">
    <property type="term" value="F:DNA-binding transcription factor activity, RNA polymerase II-specific"/>
    <property type="evidence" value="ECO:0007669"/>
    <property type="project" value="InterPro"/>
</dbReference>
<dbReference type="PROSITE" id="PS50048">
    <property type="entry name" value="ZN2_CY6_FUNGAL_2"/>
    <property type="match status" value="1"/>
</dbReference>
<dbReference type="InterPro" id="IPR007219">
    <property type="entry name" value="XnlR_reg_dom"/>
</dbReference>
<dbReference type="Proteomes" id="UP000629468">
    <property type="component" value="Unassembled WGS sequence"/>
</dbReference>
<dbReference type="Pfam" id="PF00172">
    <property type="entry name" value="Zn_clus"/>
    <property type="match status" value="1"/>
</dbReference>
<dbReference type="GO" id="GO:0005634">
    <property type="term" value="C:nucleus"/>
    <property type="evidence" value="ECO:0007669"/>
    <property type="project" value="UniProtKB-SubCell"/>
</dbReference>
<evidence type="ECO:0000256" key="4">
    <source>
        <dbReference type="ARBA" id="ARBA00023163"/>
    </source>
</evidence>
<evidence type="ECO:0000259" key="7">
    <source>
        <dbReference type="PROSITE" id="PS50048"/>
    </source>
</evidence>
<keyword evidence="4" id="KW-0804">Transcription</keyword>
<feature type="region of interest" description="Disordered" evidence="6">
    <location>
        <begin position="92"/>
        <end position="165"/>
    </location>
</feature>
<evidence type="ECO:0000256" key="6">
    <source>
        <dbReference type="SAM" id="MobiDB-lite"/>
    </source>
</evidence>
<dbReference type="InterPro" id="IPR036864">
    <property type="entry name" value="Zn2-C6_fun-type_DNA-bd_sf"/>
</dbReference>
<feature type="compositionally biased region" description="Polar residues" evidence="6">
    <location>
        <begin position="151"/>
        <end position="165"/>
    </location>
</feature>
<dbReference type="InterPro" id="IPR001138">
    <property type="entry name" value="Zn2Cys6_DnaBD"/>
</dbReference>
<keyword evidence="5" id="KW-0539">Nucleus</keyword>
<protein>
    <submittedName>
        <fullName evidence="8">Transcriptional regulator family: Fungal Specific TF</fullName>
    </submittedName>
</protein>
<accession>A0A8H7F7T3</accession>
<dbReference type="Pfam" id="PF04082">
    <property type="entry name" value="Fungal_trans"/>
    <property type="match status" value="1"/>
</dbReference>
<keyword evidence="3" id="KW-0805">Transcription regulation</keyword>
<keyword evidence="2" id="KW-0479">Metal-binding</keyword>
<organism evidence="8 9">
    <name type="scientific">Agaricus bisporus var. burnettii</name>
    <dbReference type="NCBI Taxonomy" id="192524"/>
    <lineage>
        <taxon>Eukaryota</taxon>
        <taxon>Fungi</taxon>
        <taxon>Dikarya</taxon>
        <taxon>Basidiomycota</taxon>
        <taxon>Agaricomycotina</taxon>
        <taxon>Agaricomycetes</taxon>
        <taxon>Agaricomycetidae</taxon>
        <taxon>Agaricales</taxon>
        <taxon>Agaricineae</taxon>
        <taxon>Agaricaceae</taxon>
        <taxon>Agaricus</taxon>
    </lineage>
</organism>
<evidence type="ECO:0000313" key="9">
    <source>
        <dbReference type="Proteomes" id="UP000629468"/>
    </source>
</evidence>
<proteinExistence type="predicted"/>
<gene>
    <name evidence="8" type="ORF">Agabi119p4_1772</name>
</gene>
<dbReference type="GO" id="GO:0006351">
    <property type="term" value="P:DNA-templated transcription"/>
    <property type="evidence" value="ECO:0007669"/>
    <property type="project" value="InterPro"/>
</dbReference>
<feature type="compositionally biased region" description="Basic and acidic residues" evidence="6">
    <location>
        <begin position="131"/>
        <end position="150"/>
    </location>
</feature>
<reference evidence="8 9" key="1">
    <citation type="journal article" name="Sci. Rep.">
        <title>Telomere-to-telomere assembled and centromere annotated genomes of the two main subspecies of the button mushroom Agaricus bisporus reveal especially polymorphic chromosome ends.</title>
        <authorList>
            <person name="Sonnenberg A.S.M."/>
            <person name="Sedaghat-Telgerd N."/>
            <person name="Lavrijssen B."/>
            <person name="Ohm R.A."/>
            <person name="Hendrickx P.M."/>
            <person name="Scholtmeijer K."/>
            <person name="Baars J.J.P."/>
            <person name="van Peer A."/>
        </authorList>
    </citation>
    <scope>NUCLEOTIDE SEQUENCE [LARGE SCALE GENOMIC DNA]</scope>
    <source>
        <strain evidence="8 9">H119_p4</strain>
    </source>
</reference>
<evidence type="ECO:0000256" key="1">
    <source>
        <dbReference type="ARBA" id="ARBA00004123"/>
    </source>
</evidence>
<dbReference type="PANTHER" id="PTHR47338">
    <property type="entry name" value="ZN(II)2CYS6 TRANSCRIPTION FACTOR (EUROFUNG)-RELATED"/>
    <property type="match status" value="1"/>
</dbReference>
<dbReference type="PANTHER" id="PTHR47338:SF5">
    <property type="entry name" value="ZN(II)2CYS6 TRANSCRIPTION FACTOR (EUROFUNG)"/>
    <property type="match status" value="1"/>
</dbReference>
<feature type="compositionally biased region" description="Low complexity" evidence="6">
    <location>
        <begin position="93"/>
        <end position="114"/>
    </location>
</feature>
<evidence type="ECO:0000256" key="2">
    <source>
        <dbReference type="ARBA" id="ARBA00022723"/>
    </source>
</evidence>
<evidence type="ECO:0000313" key="8">
    <source>
        <dbReference type="EMBL" id="KAF7782396.1"/>
    </source>
</evidence>
<evidence type="ECO:0000256" key="5">
    <source>
        <dbReference type="ARBA" id="ARBA00023242"/>
    </source>
</evidence>
<dbReference type="InterPro" id="IPR050815">
    <property type="entry name" value="TF_fung"/>
</dbReference>
<dbReference type="AlphaFoldDB" id="A0A8H7F7T3"/>
<dbReference type="EMBL" id="JABXXO010000003">
    <property type="protein sequence ID" value="KAF7782396.1"/>
    <property type="molecule type" value="Genomic_DNA"/>
</dbReference>
<sequence length="346" mass="39659">MEDSFQFIIESPQHNTGHKKRPRLVTSCDNCRLKKIKCLQPSPEAKCEACKAAKIPCRFKDRERYFAERSRAIAGPNTTTTYALDQRTHSRGSLDAFSSSGSSSPSLSSNTHLRSMSHSPKEPSGLVSPDIDSHRYSPYAESRRQSDYSRHSSISGYHSRNNSMGYNNIPVDSRYVQLFDPQHPQRPHPTLMPHFIQIFFDHYASEFTFLTYEETITKSWEQRLSPLLSNCIAAMAARYANIPELVVRGLHEVAETYCDNARNILNSVAHMPNMDTLHATMLLSWSEYKNERIPSFRHYCQMAMTMAMDLGLSEQNPPSHLPESERNRRRNTWACIIQLHLTSQAR</sequence>
<evidence type="ECO:0000256" key="3">
    <source>
        <dbReference type="ARBA" id="ARBA00023015"/>
    </source>
</evidence>
<dbReference type="PROSITE" id="PS00463">
    <property type="entry name" value="ZN2_CY6_FUNGAL_1"/>
    <property type="match status" value="1"/>
</dbReference>
<comment type="subcellular location">
    <subcellularLocation>
        <location evidence="1">Nucleus</location>
    </subcellularLocation>
</comment>
<dbReference type="CDD" id="cd12148">
    <property type="entry name" value="fungal_TF_MHR"/>
    <property type="match status" value="1"/>
</dbReference>
<dbReference type="CDD" id="cd00067">
    <property type="entry name" value="GAL4"/>
    <property type="match status" value="1"/>
</dbReference>